<dbReference type="AlphaFoldDB" id="A0A0U1KV52"/>
<sequence>MVARFNLRQPSSQLLIICCLLVAALGYFFWSPGLVASSGSYSDTAQQDSVSQETLQPVTGYSALPVMRDPFAVPQEFGQVAPIPALSPPDKNYPSVPHTGLPPSAIPEISLELVGIVSGGGQKVAIIKSAGKSGSYQIRDYLGPYQLLAVGERSVTLGGPQGKKVLLLER</sequence>
<protein>
    <submittedName>
        <fullName evidence="1">Uncharacterized protein</fullName>
    </submittedName>
</protein>
<gene>
    <name evidence="1" type="ORF">SpAn4DRAFT_3756</name>
</gene>
<dbReference type="EMBL" id="CTRP01000004">
    <property type="protein sequence ID" value="CQR71251.1"/>
    <property type="molecule type" value="Genomic_DNA"/>
</dbReference>
<dbReference type="RefSeq" id="WP_021167360.1">
    <property type="nucleotide sequence ID" value="NZ_CTRP01000004.1"/>
</dbReference>
<proteinExistence type="predicted"/>
<evidence type="ECO:0000313" key="2">
    <source>
        <dbReference type="Proteomes" id="UP000049855"/>
    </source>
</evidence>
<organism evidence="1 2">
    <name type="scientific">Sporomusa ovata</name>
    <dbReference type="NCBI Taxonomy" id="2378"/>
    <lineage>
        <taxon>Bacteria</taxon>
        <taxon>Bacillati</taxon>
        <taxon>Bacillota</taxon>
        <taxon>Negativicutes</taxon>
        <taxon>Selenomonadales</taxon>
        <taxon>Sporomusaceae</taxon>
        <taxon>Sporomusa</taxon>
    </lineage>
</organism>
<keyword evidence="2" id="KW-1185">Reference proteome</keyword>
<dbReference type="Proteomes" id="UP000049855">
    <property type="component" value="Unassembled WGS sequence"/>
</dbReference>
<name>A0A0U1KV52_9FIRM</name>
<reference evidence="2" key="1">
    <citation type="submission" date="2015-03" db="EMBL/GenBank/DDBJ databases">
        <authorList>
            <person name="Nijsse Bart"/>
        </authorList>
    </citation>
    <scope>NUCLEOTIDE SEQUENCE [LARGE SCALE GENOMIC DNA]</scope>
</reference>
<accession>A0A0U1KV52</accession>
<evidence type="ECO:0000313" key="1">
    <source>
        <dbReference type="EMBL" id="CQR71251.1"/>
    </source>
</evidence>